<feature type="transmembrane region" description="Helical" evidence="10">
    <location>
        <begin position="20"/>
        <end position="42"/>
    </location>
</feature>
<dbReference type="RefSeq" id="XP_022970391.1">
    <property type="nucleotide sequence ID" value="XM_023114623.1"/>
</dbReference>
<keyword evidence="8" id="KW-0112">Calmodulin-binding</keyword>
<feature type="compositionally biased region" description="Basic and acidic residues" evidence="9">
    <location>
        <begin position="513"/>
        <end position="522"/>
    </location>
</feature>
<dbReference type="GeneID" id="111469391"/>
<feature type="transmembrane region" description="Helical" evidence="10">
    <location>
        <begin position="301"/>
        <end position="320"/>
    </location>
</feature>
<evidence type="ECO:0000256" key="3">
    <source>
        <dbReference type="ARBA" id="ARBA00022692"/>
    </source>
</evidence>
<dbReference type="OrthoDB" id="1388414at2759"/>
<keyword evidence="4 8" id="KW-0611">Plant defense</keyword>
<comment type="subcellular location">
    <subcellularLocation>
        <location evidence="1 8">Membrane</location>
        <topology evidence="1 8">Multi-pass membrane protein</topology>
    </subcellularLocation>
</comment>
<feature type="compositionally biased region" description="Basic residues" evidence="9">
    <location>
        <begin position="476"/>
        <end position="493"/>
    </location>
</feature>
<keyword evidence="6 8" id="KW-0472">Membrane</keyword>
<feature type="compositionally biased region" description="Polar residues" evidence="9">
    <location>
        <begin position="498"/>
        <end position="512"/>
    </location>
</feature>
<evidence type="ECO:0000256" key="4">
    <source>
        <dbReference type="ARBA" id="ARBA00022821"/>
    </source>
</evidence>
<sequence length="590" mass="67453">MAASAAALDPSSLQFTPTWAVAAVCFIFISLSLFLEHLIHLLSNWLKRKRKTALFEAVEKLKSVLMLLGFMSLTLTVTQQPVSKICIPNSVAFTMLPCQREIQIKAIKNLEMEQLRSSSATNRWFSWLPGKFVSLAAGGEEEESSSSGDSSSSSSSSSDYCTAKGKASLISQGGMNQLNNFLFVLAAMQILYSVLTMALGKAKMRRWKAWEEETLTLDYQVANDPHRFRFTRQTTFGRRHISSCATPPFLLWIKCFLRQFFRSVAKVDYLTLRNGFISTHVQGNTSFNFQKYIKRSLHDDFKVVVGINPFMWLIVVIFILVDVHGWNAYFWVSFLPLIIVLALGTKLEVIVARLALELQDKTDVIKGAPMVEPSDDLFWFNHPKFVLTLLHFTLFMNAFEFSFFIWVTLQYGIKSCYHEHLEVIITRVVLAVTVQVLCSYITLPLYALVTQMGSQFKAAALEEHTANAIKQWHKDVKQKRKKHHHHHHHHHHHYLDSSLHQEGSSHSTVTERQSSRVFERSSSRTLSSQEMVSSFHHRAPTFSEFNNLGTIESNIESNEIVEEPIKIKIREINEISEIHERKNLGFIDFG</sequence>
<dbReference type="AlphaFoldDB" id="A0A6J1I0G7"/>
<evidence type="ECO:0000313" key="11">
    <source>
        <dbReference type="Proteomes" id="UP000504608"/>
    </source>
</evidence>
<evidence type="ECO:0000256" key="2">
    <source>
        <dbReference type="ARBA" id="ARBA00006574"/>
    </source>
</evidence>
<evidence type="ECO:0000256" key="8">
    <source>
        <dbReference type="RuleBase" id="RU280816"/>
    </source>
</evidence>
<evidence type="ECO:0000256" key="7">
    <source>
        <dbReference type="ARBA" id="ARBA00023265"/>
    </source>
</evidence>
<comment type="function">
    <text evidence="8">May be involved in modulation of pathogen defense and leaf cell death.</text>
</comment>
<reference evidence="12" key="1">
    <citation type="submission" date="2025-08" db="UniProtKB">
        <authorList>
            <consortium name="RefSeq"/>
        </authorList>
    </citation>
    <scope>IDENTIFICATION</scope>
    <source>
        <tissue evidence="12">Young leaves</tissue>
    </source>
</reference>
<keyword evidence="5 8" id="KW-1133">Transmembrane helix</keyword>
<dbReference type="PANTHER" id="PTHR31942">
    <property type="entry name" value="MLO-LIKE PROTEIN 1"/>
    <property type="match status" value="1"/>
</dbReference>
<feature type="transmembrane region" description="Helical" evidence="10">
    <location>
        <begin position="385"/>
        <end position="408"/>
    </location>
</feature>
<accession>A0A6J1I0G7</accession>
<dbReference type="KEGG" id="cmax:111469391"/>
<gene>
    <name evidence="12" type="primary">LOC111469391</name>
    <name evidence="8" type="synonym">MLO</name>
</gene>
<feature type="region of interest" description="Disordered" evidence="9">
    <location>
        <begin position="475"/>
        <end position="523"/>
    </location>
</feature>
<keyword evidence="3 8" id="KW-0812">Transmembrane</keyword>
<dbReference type="InterPro" id="IPR004326">
    <property type="entry name" value="Mlo"/>
</dbReference>
<evidence type="ECO:0000256" key="9">
    <source>
        <dbReference type="SAM" id="MobiDB-lite"/>
    </source>
</evidence>
<feature type="transmembrane region" description="Helical" evidence="10">
    <location>
        <begin position="326"/>
        <end position="344"/>
    </location>
</feature>
<keyword evidence="11" id="KW-1185">Reference proteome</keyword>
<name>A0A6J1I0G7_CUCMA</name>
<evidence type="ECO:0000256" key="10">
    <source>
        <dbReference type="SAM" id="Phobius"/>
    </source>
</evidence>
<dbReference type="Proteomes" id="UP000504608">
    <property type="component" value="Unplaced"/>
</dbReference>
<dbReference type="PANTHER" id="PTHR31942:SF89">
    <property type="entry name" value="MLO-LIKE PROTEIN 3"/>
    <property type="match status" value="1"/>
</dbReference>
<dbReference type="GO" id="GO:0005516">
    <property type="term" value="F:calmodulin binding"/>
    <property type="evidence" value="ECO:0007669"/>
    <property type="project" value="UniProtKB-KW"/>
</dbReference>
<proteinExistence type="inferred from homology"/>
<feature type="transmembrane region" description="Helical" evidence="10">
    <location>
        <begin position="181"/>
        <end position="200"/>
    </location>
</feature>
<evidence type="ECO:0000256" key="5">
    <source>
        <dbReference type="ARBA" id="ARBA00022989"/>
    </source>
</evidence>
<organism evidence="11 12">
    <name type="scientific">Cucurbita maxima</name>
    <name type="common">Pumpkin</name>
    <name type="synonym">Winter squash</name>
    <dbReference type="NCBI Taxonomy" id="3661"/>
    <lineage>
        <taxon>Eukaryota</taxon>
        <taxon>Viridiplantae</taxon>
        <taxon>Streptophyta</taxon>
        <taxon>Embryophyta</taxon>
        <taxon>Tracheophyta</taxon>
        <taxon>Spermatophyta</taxon>
        <taxon>Magnoliopsida</taxon>
        <taxon>eudicotyledons</taxon>
        <taxon>Gunneridae</taxon>
        <taxon>Pentapetalae</taxon>
        <taxon>rosids</taxon>
        <taxon>fabids</taxon>
        <taxon>Cucurbitales</taxon>
        <taxon>Cucurbitaceae</taxon>
        <taxon>Cucurbiteae</taxon>
        <taxon>Cucurbita</taxon>
    </lineage>
</organism>
<protein>
    <recommendedName>
        <fullName evidence="8">MLO-like protein</fullName>
    </recommendedName>
</protein>
<comment type="domain">
    <text evidence="8">The C-terminus contains a calmodulin-binding domain, which binds calmodulin in a calcium-dependent fashion.</text>
</comment>
<keyword evidence="7 8" id="KW-0568">Pathogenesis-related protein</keyword>
<evidence type="ECO:0000256" key="6">
    <source>
        <dbReference type="ARBA" id="ARBA00023136"/>
    </source>
</evidence>
<dbReference type="Pfam" id="PF03094">
    <property type="entry name" value="Mlo"/>
    <property type="match status" value="1"/>
</dbReference>
<evidence type="ECO:0000256" key="1">
    <source>
        <dbReference type="ARBA" id="ARBA00004141"/>
    </source>
</evidence>
<dbReference type="GO" id="GO:0006952">
    <property type="term" value="P:defense response"/>
    <property type="evidence" value="ECO:0007669"/>
    <property type="project" value="UniProtKB-KW"/>
</dbReference>
<comment type="similarity">
    <text evidence="2 8">Belongs to the MLO family.</text>
</comment>
<feature type="transmembrane region" description="Helical" evidence="10">
    <location>
        <begin position="428"/>
        <end position="449"/>
    </location>
</feature>
<dbReference type="GO" id="GO:0016020">
    <property type="term" value="C:membrane"/>
    <property type="evidence" value="ECO:0007669"/>
    <property type="project" value="UniProtKB-SubCell"/>
</dbReference>
<evidence type="ECO:0000313" key="12">
    <source>
        <dbReference type="RefSeq" id="XP_022970391.1"/>
    </source>
</evidence>